<feature type="domain" description="PH" evidence="2">
    <location>
        <begin position="295"/>
        <end position="394"/>
    </location>
</feature>
<dbReference type="PROSITE" id="PS50003">
    <property type="entry name" value="PH_DOMAIN"/>
    <property type="match status" value="2"/>
</dbReference>
<dbReference type="InterPro" id="IPR011993">
    <property type="entry name" value="PH-like_dom_sf"/>
</dbReference>
<organism evidence="3 4">
    <name type="scientific">Phialemonium atrogriseum</name>
    <dbReference type="NCBI Taxonomy" id="1093897"/>
    <lineage>
        <taxon>Eukaryota</taxon>
        <taxon>Fungi</taxon>
        <taxon>Dikarya</taxon>
        <taxon>Ascomycota</taxon>
        <taxon>Pezizomycotina</taxon>
        <taxon>Sordariomycetes</taxon>
        <taxon>Sordariomycetidae</taxon>
        <taxon>Cephalothecales</taxon>
        <taxon>Cephalothecaceae</taxon>
        <taxon>Phialemonium</taxon>
    </lineage>
</organism>
<dbReference type="CDD" id="cd13299">
    <property type="entry name" value="PH2_PH_fungal"/>
    <property type="match status" value="1"/>
</dbReference>
<gene>
    <name evidence="3" type="ORF">QBC33DRAFT_348217</name>
</gene>
<dbReference type="EMBL" id="MU839003">
    <property type="protein sequence ID" value="KAK1769244.1"/>
    <property type="molecule type" value="Genomic_DNA"/>
</dbReference>
<evidence type="ECO:0000313" key="4">
    <source>
        <dbReference type="Proteomes" id="UP001244011"/>
    </source>
</evidence>
<sequence>MVEMQTQPSTSLASAKPANNRTSTSIAIPSASTVSATGNTTAALRNRLPPDAFSPVNENGSFEFHRVIKSGYVQKRTQKTKTWKSIFLVMRPNTLSIYKSDKEDKLKRKIYLSELTAVTLLKDPKHKRQNVFGLFSPAKNFHFQAPTMKDAQEWVELIRQDARIEEEEEEMFLASPVVRRQSYLGFTALERESNRTLPEQDRLASSSPEPQGIPVPIFPTTQIRRPSHLDSSGLSGNELASHSDLSDTEVHRRPGVSFENLPHSPPNSFPQARSGFGLRNASQTSGINVEHDPDRVIWQGWLWFLRSKGGVRQWKNSWAVLRPRNLILYKDESEYSVLFIVYLSSILNVVDMDPISRTKTHCLQIITEEKSYRFCAHDEESLVQCLGAFKSLLAKRRELEAKAAAASAPA</sequence>
<dbReference type="Gene3D" id="2.30.29.30">
    <property type="entry name" value="Pleckstrin-homology domain (PH domain)/Phosphotyrosine-binding domain (PTB)"/>
    <property type="match status" value="2"/>
</dbReference>
<dbReference type="Proteomes" id="UP001244011">
    <property type="component" value="Unassembled WGS sequence"/>
</dbReference>
<dbReference type="RefSeq" id="XP_060285457.1">
    <property type="nucleotide sequence ID" value="XM_060423816.1"/>
</dbReference>
<dbReference type="CDD" id="cd13298">
    <property type="entry name" value="PH1_PH_fungal"/>
    <property type="match status" value="1"/>
</dbReference>
<dbReference type="SMART" id="SM00233">
    <property type="entry name" value="PH"/>
    <property type="match status" value="2"/>
</dbReference>
<keyword evidence="4" id="KW-1185">Reference proteome</keyword>
<dbReference type="InterPro" id="IPR051707">
    <property type="entry name" value="PI-Interact_SigTrans_Reg"/>
</dbReference>
<feature type="compositionally biased region" description="Polar residues" evidence="1">
    <location>
        <begin position="219"/>
        <end position="240"/>
    </location>
</feature>
<evidence type="ECO:0000313" key="3">
    <source>
        <dbReference type="EMBL" id="KAK1769244.1"/>
    </source>
</evidence>
<feature type="compositionally biased region" description="Low complexity" evidence="1">
    <location>
        <begin position="22"/>
        <end position="32"/>
    </location>
</feature>
<protein>
    <recommendedName>
        <fullName evidence="2">PH domain-containing protein</fullName>
    </recommendedName>
</protein>
<proteinExistence type="predicted"/>
<dbReference type="PANTHER" id="PTHR14336:SF15">
    <property type="entry name" value="DUAL ADAPTER FOR PHOSPHOTYROSINE AND 3-PHOSPHOTYROSINE AND 3-PHOSPHOINOSITIDE"/>
    <property type="match status" value="1"/>
</dbReference>
<reference evidence="3" key="1">
    <citation type="submission" date="2023-06" db="EMBL/GenBank/DDBJ databases">
        <title>Genome-scale phylogeny and comparative genomics of the fungal order Sordariales.</title>
        <authorList>
            <consortium name="Lawrence Berkeley National Laboratory"/>
            <person name="Hensen N."/>
            <person name="Bonometti L."/>
            <person name="Westerberg I."/>
            <person name="Brannstrom I.O."/>
            <person name="Guillou S."/>
            <person name="Cros-Aarteil S."/>
            <person name="Calhoun S."/>
            <person name="Haridas S."/>
            <person name="Kuo A."/>
            <person name="Mondo S."/>
            <person name="Pangilinan J."/>
            <person name="Riley R."/>
            <person name="Labutti K."/>
            <person name="Andreopoulos B."/>
            <person name="Lipzen A."/>
            <person name="Chen C."/>
            <person name="Yanf M."/>
            <person name="Daum C."/>
            <person name="Ng V."/>
            <person name="Clum A."/>
            <person name="Steindorff A."/>
            <person name="Ohm R."/>
            <person name="Martin F."/>
            <person name="Silar P."/>
            <person name="Natvig D."/>
            <person name="Lalanne C."/>
            <person name="Gautier V."/>
            <person name="Ament-Velasquez S.L."/>
            <person name="Kruys A."/>
            <person name="Hutchinson M.I."/>
            <person name="Powell A.J."/>
            <person name="Barry K."/>
            <person name="Miller A.N."/>
            <person name="Grigoriev I.V."/>
            <person name="Debuchy R."/>
            <person name="Gladieux P."/>
            <person name="Thoren M.H."/>
            <person name="Johannesson H."/>
        </authorList>
    </citation>
    <scope>NUCLEOTIDE SEQUENCE</scope>
    <source>
        <strain evidence="3">8032-3</strain>
    </source>
</reference>
<feature type="domain" description="PH" evidence="2">
    <location>
        <begin position="66"/>
        <end position="163"/>
    </location>
</feature>
<feature type="region of interest" description="Disordered" evidence="1">
    <location>
        <begin position="191"/>
        <end position="247"/>
    </location>
</feature>
<name>A0AAJ0FNQ3_9PEZI</name>
<feature type="region of interest" description="Disordered" evidence="1">
    <location>
        <begin position="1"/>
        <end position="32"/>
    </location>
</feature>
<feature type="compositionally biased region" description="Basic and acidic residues" evidence="1">
    <location>
        <begin position="191"/>
        <end position="202"/>
    </location>
</feature>
<evidence type="ECO:0000256" key="1">
    <source>
        <dbReference type="SAM" id="MobiDB-lite"/>
    </source>
</evidence>
<evidence type="ECO:0000259" key="2">
    <source>
        <dbReference type="PROSITE" id="PS50003"/>
    </source>
</evidence>
<dbReference type="GeneID" id="85307003"/>
<accession>A0AAJ0FNQ3</accession>
<dbReference type="PANTHER" id="PTHR14336">
    <property type="entry name" value="TANDEM PH DOMAIN CONTAINING PROTEIN"/>
    <property type="match status" value="1"/>
</dbReference>
<comment type="caution">
    <text evidence="3">The sequence shown here is derived from an EMBL/GenBank/DDBJ whole genome shotgun (WGS) entry which is preliminary data.</text>
</comment>
<dbReference type="InterPro" id="IPR001849">
    <property type="entry name" value="PH_domain"/>
</dbReference>
<dbReference type="FunFam" id="2.30.29.30:FF:000286">
    <property type="entry name" value="PH-protein kinase domain containing protein"/>
    <property type="match status" value="1"/>
</dbReference>
<dbReference type="SUPFAM" id="SSF50729">
    <property type="entry name" value="PH domain-like"/>
    <property type="match status" value="2"/>
</dbReference>
<dbReference type="Pfam" id="PF00169">
    <property type="entry name" value="PH"/>
    <property type="match status" value="2"/>
</dbReference>
<feature type="compositionally biased region" description="Polar residues" evidence="1">
    <location>
        <begin position="1"/>
        <end position="21"/>
    </location>
</feature>
<dbReference type="AlphaFoldDB" id="A0AAJ0FNQ3"/>